<protein>
    <submittedName>
        <fullName evidence="2">Uncharacterized protein</fullName>
    </submittedName>
</protein>
<feature type="non-terminal residue" evidence="2">
    <location>
        <position position="59"/>
    </location>
</feature>
<dbReference type="Proteomes" id="UP001143981">
    <property type="component" value="Unassembled WGS sequence"/>
</dbReference>
<evidence type="ECO:0000313" key="2">
    <source>
        <dbReference type="EMBL" id="KAJ1727735.1"/>
    </source>
</evidence>
<evidence type="ECO:0000313" key="3">
    <source>
        <dbReference type="Proteomes" id="UP001143981"/>
    </source>
</evidence>
<feature type="compositionally biased region" description="Low complexity" evidence="1">
    <location>
        <begin position="45"/>
        <end position="59"/>
    </location>
</feature>
<proteinExistence type="predicted"/>
<evidence type="ECO:0000256" key="1">
    <source>
        <dbReference type="SAM" id="MobiDB-lite"/>
    </source>
</evidence>
<feature type="region of interest" description="Disordered" evidence="1">
    <location>
        <begin position="1"/>
        <end position="59"/>
    </location>
</feature>
<gene>
    <name evidence="2" type="ORF">LPJ61_004420</name>
</gene>
<keyword evidence="3" id="KW-1185">Reference proteome</keyword>
<organism evidence="2 3">
    <name type="scientific">Coemansia biformis</name>
    <dbReference type="NCBI Taxonomy" id="1286918"/>
    <lineage>
        <taxon>Eukaryota</taxon>
        <taxon>Fungi</taxon>
        <taxon>Fungi incertae sedis</taxon>
        <taxon>Zoopagomycota</taxon>
        <taxon>Kickxellomycotina</taxon>
        <taxon>Kickxellomycetes</taxon>
        <taxon>Kickxellales</taxon>
        <taxon>Kickxellaceae</taxon>
        <taxon>Coemansia</taxon>
    </lineage>
</organism>
<dbReference type="EMBL" id="JANBOI010000999">
    <property type="protein sequence ID" value="KAJ1727735.1"/>
    <property type="molecule type" value="Genomic_DNA"/>
</dbReference>
<accession>A0A9W8CXM3</accession>
<name>A0A9W8CXM3_9FUNG</name>
<reference evidence="2" key="1">
    <citation type="submission" date="2022-07" db="EMBL/GenBank/DDBJ databases">
        <title>Phylogenomic reconstructions and comparative analyses of Kickxellomycotina fungi.</title>
        <authorList>
            <person name="Reynolds N.K."/>
            <person name="Stajich J.E."/>
            <person name="Barry K."/>
            <person name="Grigoriev I.V."/>
            <person name="Crous P."/>
            <person name="Smith M.E."/>
        </authorList>
    </citation>
    <scope>NUCLEOTIDE SEQUENCE</scope>
    <source>
        <strain evidence="2">BCRC 34381</strain>
    </source>
</reference>
<feature type="compositionally biased region" description="Polar residues" evidence="1">
    <location>
        <begin position="16"/>
        <end position="26"/>
    </location>
</feature>
<comment type="caution">
    <text evidence="2">The sequence shown here is derived from an EMBL/GenBank/DDBJ whole genome shotgun (WGS) entry which is preliminary data.</text>
</comment>
<dbReference type="AlphaFoldDB" id="A0A9W8CXM3"/>
<sequence length="59" mass="6561">MAPAYVDDSDSDVSSMVFSPQLTPSSMPRRASRQRGGIPWTSGLQPQQPQQQQRQQEEG</sequence>